<dbReference type="Proteomes" id="UP000789901">
    <property type="component" value="Unassembled WGS sequence"/>
</dbReference>
<accession>A0ABN7UFY9</accession>
<sequence>RLNDIDNHINTLTAQEVEDVDFLALKYEMLVNPPFNIPVGHAVKLLNLIKEIQENISSSSGSMSTSPLLMFIKTVINNLELQAKNSEVIVHFMKEFSRTESKFIDFNPLQGDLAKMHLKGYLGVGSSSSYNPSNEVRALQYLNKDTDSNRLVLVDWGSAIKIMDHNQIYTYEGTITFASTSDDLFLPRVIKEYWNDKLKDHFWAEIVNAVMDKNYNLLMKCCYFVLQNDNTSGKQI</sequence>
<keyword evidence="2" id="KW-1185">Reference proteome</keyword>
<proteinExistence type="predicted"/>
<dbReference type="Gene3D" id="1.10.150.50">
    <property type="entry name" value="Transcription Factor, Ets-1"/>
    <property type="match status" value="1"/>
</dbReference>
<dbReference type="InterPro" id="IPR013761">
    <property type="entry name" value="SAM/pointed_sf"/>
</dbReference>
<protein>
    <submittedName>
        <fullName evidence="1">13566_t:CDS:1</fullName>
    </submittedName>
</protein>
<feature type="non-terminal residue" evidence="1">
    <location>
        <position position="1"/>
    </location>
</feature>
<reference evidence="1 2" key="1">
    <citation type="submission" date="2021-06" db="EMBL/GenBank/DDBJ databases">
        <authorList>
            <person name="Kallberg Y."/>
            <person name="Tangrot J."/>
            <person name="Rosling A."/>
        </authorList>
    </citation>
    <scope>NUCLEOTIDE SEQUENCE [LARGE SCALE GENOMIC DNA]</scope>
    <source>
        <strain evidence="1 2">120-4 pot B 10/14</strain>
    </source>
</reference>
<comment type="caution">
    <text evidence="1">The sequence shown here is derived from an EMBL/GenBank/DDBJ whole genome shotgun (WGS) entry which is preliminary data.</text>
</comment>
<organism evidence="1 2">
    <name type="scientific">Gigaspora margarita</name>
    <dbReference type="NCBI Taxonomy" id="4874"/>
    <lineage>
        <taxon>Eukaryota</taxon>
        <taxon>Fungi</taxon>
        <taxon>Fungi incertae sedis</taxon>
        <taxon>Mucoromycota</taxon>
        <taxon>Glomeromycotina</taxon>
        <taxon>Glomeromycetes</taxon>
        <taxon>Diversisporales</taxon>
        <taxon>Gigasporaceae</taxon>
        <taxon>Gigaspora</taxon>
    </lineage>
</organism>
<evidence type="ECO:0000313" key="1">
    <source>
        <dbReference type="EMBL" id="CAG8582846.1"/>
    </source>
</evidence>
<dbReference type="EMBL" id="CAJVQB010002656">
    <property type="protein sequence ID" value="CAG8582846.1"/>
    <property type="molecule type" value="Genomic_DNA"/>
</dbReference>
<gene>
    <name evidence="1" type="ORF">GMARGA_LOCUS6031</name>
</gene>
<evidence type="ECO:0000313" key="2">
    <source>
        <dbReference type="Proteomes" id="UP000789901"/>
    </source>
</evidence>
<name>A0ABN7UFY9_GIGMA</name>